<dbReference type="PROSITE" id="PS50902">
    <property type="entry name" value="FLAVODOXIN_LIKE"/>
    <property type="match status" value="1"/>
</dbReference>
<dbReference type="EMBL" id="PYXZ01000011">
    <property type="protein sequence ID" value="PUA79379.1"/>
    <property type="molecule type" value="Genomic_DNA"/>
</dbReference>
<name>A0A2R7YU22_9ACTN</name>
<reference evidence="2 3" key="1">
    <citation type="submission" date="2018-03" db="EMBL/GenBank/DDBJ databases">
        <authorList>
            <person name="Keele B.F."/>
        </authorList>
    </citation>
    <scope>NUCLEOTIDE SEQUENCE [LARGE SCALE GENOMIC DNA]</scope>
    <source>
        <strain evidence="2 3">IB-3</strain>
    </source>
</reference>
<sequence length="177" mass="18445">MRALVVFESMFGNTARAADAVAQGLRGAGVEVEVVDVRAAPALLPPDLDLLVVGAPTHAFGLSRPATRTDAVRQGAPPERAVTGIREWLESLEVPSGSATPLLAAFDTHATRVRWSPWSASSSIAKVAARRGLGCDARLGLVVDDVAGPLVDGERERAVDFGAALAARCRSRSARPG</sequence>
<dbReference type="Pfam" id="PF00258">
    <property type="entry name" value="Flavodoxin_1"/>
    <property type="match status" value="1"/>
</dbReference>
<dbReference type="PROSITE" id="PS00201">
    <property type="entry name" value="FLAVODOXIN"/>
    <property type="match status" value="1"/>
</dbReference>
<protein>
    <submittedName>
        <fullName evidence="2">Flavodoxin</fullName>
    </submittedName>
</protein>
<dbReference type="InterPro" id="IPR008254">
    <property type="entry name" value="Flavodoxin/NO_synth"/>
</dbReference>
<dbReference type="InterPro" id="IPR001226">
    <property type="entry name" value="Flavodoxin_CS"/>
</dbReference>
<dbReference type="Gene3D" id="3.40.50.360">
    <property type="match status" value="1"/>
</dbReference>
<comment type="caution">
    <text evidence="2">The sequence shown here is derived from an EMBL/GenBank/DDBJ whole genome shotgun (WGS) entry which is preliminary data.</text>
</comment>
<organism evidence="2 3">
    <name type="scientific">Nocardioides currus</name>
    <dbReference type="NCBI Taxonomy" id="2133958"/>
    <lineage>
        <taxon>Bacteria</taxon>
        <taxon>Bacillati</taxon>
        <taxon>Actinomycetota</taxon>
        <taxon>Actinomycetes</taxon>
        <taxon>Propionibacteriales</taxon>
        <taxon>Nocardioidaceae</taxon>
        <taxon>Nocardioides</taxon>
    </lineage>
</organism>
<dbReference type="GO" id="GO:0009055">
    <property type="term" value="F:electron transfer activity"/>
    <property type="evidence" value="ECO:0007669"/>
    <property type="project" value="InterPro"/>
</dbReference>
<dbReference type="InterPro" id="IPR029039">
    <property type="entry name" value="Flavoprotein-like_sf"/>
</dbReference>
<gene>
    <name evidence="2" type="ORF">C7S10_20180</name>
</gene>
<dbReference type="OrthoDB" id="3253043at2"/>
<dbReference type="GO" id="GO:0010181">
    <property type="term" value="F:FMN binding"/>
    <property type="evidence" value="ECO:0007669"/>
    <property type="project" value="InterPro"/>
</dbReference>
<dbReference type="AlphaFoldDB" id="A0A2R7YU22"/>
<evidence type="ECO:0000313" key="3">
    <source>
        <dbReference type="Proteomes" id="UP000244867"/>
    </source>
</evidence>
<keyword evidence="3" id="KW-1185">Reference proteome</keyword>
<dbReference type="SUPFAM" id="SSF52218">
    <property type="entry name" value="Flavoproteins"/>
    <property type="match status" value="1"/>
</dbReference>
<evidence type="ECO:0000259" key="1">
    <source>
        <dbReference type="PROSITE" id="PS50902"/>
    </source>
</evidence>
<accession>A0A2R7YU22</accession>
<evidence type="ECO:0000313" key="2">
    <source>
        <dbReference type="EMBL" id="PUA79379.1"/>
    </source>
</evidence>
<proteinExistence type="predicted"/>
<feature type="domain" description="Flavodoxin-like" evidence="1">
    <location>
        <begin position="3"/>
        <end position="166"/>
    </location>
</feature>
<dbReference type="Proteomes" id="UP000244867">
    <property type="component" value="Unassembled WGS sequence"/>
</dbReference>